<name>A0A1I2DPG7_9BACT</name>
<dbReference type="Proteomes" id="UP000199513">
    <property type="component" value="Unassembled WGS sequence"/>
</dbReference>
<feature type="repeat" description="TPR" evidence="3">
    <location>
        <begin position="468"/>
        <end position="501"/>
    </location>
</feature>
<dbReference type="PROSITE" id="PS50293">
    <property type="entry name" value="TPR_REGION"/>
    <property type="match status" value="1"/>
</dbReference>
<feature type="transmembrane region" description="Helical" evidence="4">
    <location>
        <begin position="295"/>
        <end position="313"/>
    </location>
</feature>
<proteinExistence type="predicted"/>
<feature type="transmembrane region" description="Helical" evidence="4">
    <location>
        <begin position="265"/>
        <end position="289"/>
    </location>
</feature>
<dbReference type="SMART" id="SM00028">
    <property type="entry name" value="TPR"/>
    <property type="match status" value="4"/>
</dbReference>
<accession>A0A1I2DPG7</accession>
<keyword evidence="2 3" id="KW-0802">TPR repeat</keyword>
<evidence type="ECO:0000313" key="5">
    <source>
        <dbReference type="EMBL" id="SFE82368.1"/>
    </source>
</evidence>
<dbReference type="AlphaFoldDB" id="A0A1I2DPG7"/>
<evidence type="ECO:0000256" key="2">
    <source>
        <dbReference type="ARBA" id="ARBA00022803"/>
    </source>
</evidence>
<keyword evidence="4" id="KW-0812">Transmembrane</keyword>
<dbReference type="OrthoDB" id="127293at2"/>
<dbReference type="PANTHER" id="PTHR44227">
    <property type="match status" value="1"/>
</dbReference>
<feature type="transmembrane region" description="Helical" evidence="4">
    <location>
        <begin position="233"/>
        <end position="253"/>
    </location>
</feature>
<feature type="transmembrane region" description="Helical" evidence="4">
    <location>
        <begin position="320"/>
        <end position="337"/>
    </location>
</feature>
<dbReference type="PROSITE" id="PS50005">
    <property type="entry name" value="TPR"/>
    <property type="match status" value="3"/>
</dbReference>
<dbReference type="EMBL" id="FONY01000007">
    <property type="protein sequence ID" value="SFE82368.1"/>
    <property type="molecule type" value="Genomic_DNA"/>
</dbReference>
<gene>
    <name evidence="5" type="ORF">SAMN04488541_1007111</name>
</gene>
<keyword evidence="1" id="KW-0677">Repeat</keyword>
<evidence type="ECO:0000256" key="4">
    <source>
        <dbReference type="SAM" id="Phobius"/>
    </source>
</evidence>
<keyword evidence="4" id="KW-1133">Transmembrane helix</keyword>
<feature type="transmembrane region" description="Helical" evidence="4">
    <location>
        <begin position="202"/>
        <end position="221"/>
    </location>
</feature>
<dbReference type="InterPro" id="IPR011990">
    <property type="entry name" value="TPR-like_helical_dom_sf"/>
</dbReference>
<feature type="transmembrane region" description="Helical" evidence="4">
    <location>
        <begin position="98"/>
        <end position="115"/>
    </location>
</feature>
<dbReference type="SUPFAM" id="SSF48452">
    <property type="entry name" value="TPR-like"/>
    <property type="match status" value="2"/>
</dbReference>
<feature type="transmembrane region" description="Helical" evidence="4">
    <location>
        <begin position="43"/>
        <end position="62"/>
    </location>
</feature>
<evidence type="ECO:0000256" key="3">
    <source>
        <dbReference type="PROSITE-ProRule" id="PRU00339"/>
    </source>
</evidence>
<dbReference type="Pfam" id="PF13181">
    <property type="entry name" value="TPR_8"/>
    <property type="match status" value="2"/>
</dbReference>
<keyword evidence="4" id="KW-0472">Membrane</keyword>
<dbReference type="Gene3D" id="1.25.40.10">
    <property type="entry name" value="Tetratricopeptide repeat domain"/>
    <property type="match status" value="2"/>
</dbReference>
<organism evidence="5 6">
    <name type="scientific">Thermoflexibacter ruber</name>
    <dbReference type="NCBI Taxonomy" id="1003"/>
    <lineage>
        <taxon>Bacteria</taxon>
        <taxon>Pseudomonadati</taxon>
        <taxon>Bacteroidota</taxon>
        <taxon>Cytophagia</taxon>
        <taxon>Cytophagales</taxon>
        <taxon>Thermoflexibacteraceae</taxon>
        <taxon>Thermoflexibacter</taxon>
    </lineage>
</organism>
<keyword evidence="6" id="KW-1185">Reference proteome</keyword>
<protein>
    <submittedName>
        <fullName evidence="5">Tetratricopeptide (TPR) repeat</fullName>
    </submittedName>
</protein>
<feature type="transmembrane region" description="Helical" evidence="4">
    <location>
        <begin position="122"/>
        <end position="151"/>
    </location>
</feature>
<feature type="repeat" description="TPR" evidence="3">
    <location>
        <begin position="502"/>
        <end position="535"/>
    </location>
</feature>
<feature type="repeat" description="TPR" evidence="3">
    <location>
        <begin position="361"/>
        <end position="394"/>
    </location>
</feature>
<evidence type="ECO:0000256" key="1">
    <source>
        <dbReference type="ARBA" id="ARBA00022737"/>
    </source>
</evidence>
<feature type="transmembrane region" description="Helical" evidence="4">
    <location>
        <begin position="69"/>
        <end position="86"/>
    </location>
</feature>
<dbReference type="RefSeq" id="WP_091541589.1">
    <property type="nucleotide sequence ID" value="NZ_FONY01000007.1"/>
</dbReference>
<sequence>MWRSPYIFLIGILILICTVYYPSLDRDIIYWSGGRNLSNLATIPWLNLAFHLVNTLVVYFFVSTLLRNFWVGLAVTLFWGIHPLHADILSATARQGNLLFYGFYLLSLLFYLLYLRFIGTRWLLYGISLLCFGIAAYLQPLAWITPLVFFLLDYFEHRKWERQSYIDKLPFVGLLILSLFIGINTAPSYFTNLVPSTFQKLWLGGYALGVYVSKFFVPLYWNIINPLTLDKSILLIGALVVASCVGLIAFLFIRRRTLLVHRNTVFALLFFLLHILPTLVVPVDGYLMWVAYKSYVSYVGLSLFVVALYQLLFRQADKKMSLALVIIPCLVLAYVSYQRTIEWQSTKKLLTDVIEEYPNDELAYYLRGNIFLSEKNYEEAFKDLDKANLLRPDALTTFQLAHVLNKLNDFETSIKGYEMAVKMQPSLENTFRYYLDMAFNNAYIYNAPKARELFAKAEPLATTNELKAEWYLYYAMYYIRYLEFDKAIEHCEKALSLNPVLADAYTNLGTVKLYQGKLDEAVAYLKKADALKPNDKIILGNLAVCYRDKKDTLMANYYAQKYQLLTGKDK</sequence>
<reference evidence="5 6" key="1">
    <citation type="submission" date="2016-10" db="EMBL/GenBank/DDBJ databases">
        <authorList>
            <person name="de Groot N.N."/>
        </authorList>
    </citation>
    <scope>NUCLEOTIDE SEQUENCE [LARGE SCALE GENOMIC DNA]</scope>
    <source>
        <strain>GEY</strain>
        <strain evidence="6">DSM 9560</strain>
    </source>
</reference>
<feature type="transmembrane region" description="Helical" evidence="4">
    <location>
        <begin position="171"/>
        <end position="190"/>
    </location>
</feature>
<dbReference type="STRING" id="1003.SAMN04488541_1007111"/>
<dbReference type="PANTHER" id="PTHR44227:SF3">
    <property type="entry name" value="PROTEIN O-MANNOSYL-TRANSFERASE TMTC4"/>
    <property type="match status" value="1"/>
</dbReference>
<evidence type="ECO:0000313" key="6">
    <source>
        <dbReference type="Proteomes" id="UP000199513"/>
    </source>
</evidence>
<dbReference type="InterPro" id="IPR052346">
    <property type="entry name" value="O-mannosyl-transferase_TMTC"/>
</dbReference>
<dbReference type="InterPro" id="IPR019734">
    <property type="entry name" value="TPR_rpt"/>
</dbReference>
<feature type="transmembrane region" description="Helical" evidence="4">
    <location>
        <begin position="7"/>
        <end position="23"/>
    </location>
</feature>